<evidence type="ECO:0000313" key="2">
    <source>
        <dbReference type="EMBL" id="MDB0521044.1"/>
    </source>
</evidence>
<evidence type="ECO:0000313" key="3">
    <source>
        <dbReference type="Proteomes" id="UP001143674"/>
    </source>
</evidence>
<accession>A0AAE4AE48</accession>
<dbReference type="EMBL" id="JAIVEX010000003">
    <property type="protein sequence ID" value="MDB0521044.1"/>
    <property type="molecule type" value="Genomic_DNA"/>
</dbReference>
<dbReference type="InterPro" id="IPR049708">
    <property type="entry name" value="PP0621-like"/>
</dbReference>
<dbReference type="RefSeq" id="WP_020957450.1">
    <property type="nucleotide sequence ID" value="NZ_CDRX01000001.1"/>
</dbReference>
<protein>
    <submittedName>
        <fullName evidence="2">Uncharacterized protein</fullName>
    </submittedName>
</protein>
<organism evidence="2 3">
    <name type="scientific">Ralstonia solanacearum</name>
    <name type="common">Pseudomonas solanacearum</name>
    <dbReference type="NCBI Taxonomy" id="305"/>
    <lineage>
        <taxon>Bacteria</taxon>
        <taxon>Pseudomonadati</taxon>
        <taxon>Pseudomonadota</taxon>
        <taxon>Betaproteobacteria</taxon>
        <taxon>Burkholderiales</taxon>
        <taxon>Burkholderiaceae</taxon>
        <taxon>Ralstonia</taxon>
        <taxon>Ralstonia solanacearum species complex</taxon>
    </lineage>
</organism>
<sequence>MARPVLLILLLLAGLWWLSRQGLRNARPTPSAPAPRQRDQEAPGTAQPIEQCAVCGVHAPRTGLVALPGGRYCCTEHADQAGRGGA</sequence>
<evidence type="ECO:0000256" key="1">
    <source>
        <dbReference type="SAM" id="MobiDB-lite"/>
    </source>
</evidence>
<dbReference type="Proteomes" id="UP001143674">
    <property type="component" value="Unassembled WGS sequence"/>
</dbReference>
<reference evidence="2" key="1">
    <citation type="submission" date="2021-09" db="EMBL/GenBank/DDBJ databases">
        <title>Genomic analysis of Ralstonia spp.</title>
        <authorList>
            <person name="Aburjaile F."/>
            <person name="Ariute J.C."/>
            <person name="Pais A.K.L."/>
            <person name="Albuquerque G.M.R."/>
            <person name="Silva A.M.F."/>
            <person name="Brenig B."/>
            <person name="Azevedo V."/>
            <person name="Matiuzzi M."/>
            <person name="Ramos R."/>
            <person name="Goes-Neto A."/>
            <person name="Soares S."/>
            <person name="Iseppon A.M.B."/>
            <person name="Souza E."/>
            <person name="Gama M."/>
        </authorList>
    </citation>
    <scope>NUCLEOTIDE SEQUENCE</scope>
    <source>
        <strain evidence="2">B4</strain>
    </source>
</reference>
<dbReference type="KEGG" id="rsy:RSUY_06690"/>
<proteinExistence type="predicted"/>
<comment type="caution">
    <text evidence="2">The sequence shown here is derived from an EMBL/GenBank/DDBJ whole genome shotgun (WGS) entry which is preliminary data.</text>
</comment>
<dbReference type="AlphaFoldDB" id="A0AAE4AE48"/>
<gene>
    <name evidence="2" type="ORF">LBW55_05400</name>
</gene>
<dbReference type="NCBIfam" id="NF041023">
    <property type="entry name" value="PP0621_fam"/>
    <property type="match status" value="1"/>
</dbReference>
<feature type="region of interest" description="Disordered" evidence="1">
    <location>
        <begin position="24"/>
        <end position="45"/>
    </location>
</feature>
<name>A0AAE4AE48_RALSL</name>